<feature type="transmembrane region" description="Helical" evidence="1">
    <location>
        <begin position="52"/>
        <end position="75"/>
    </location>
</feature>
<dbReference type="Gene3D" id="3.40.720.10">
    <property type="entry name" value="Alkaline Phosphatase, subunit A"/>
    <property type="match status" value="1"/>
</dbReference>
<reference evidence="3 4" key="1">
    <citation type="submission" date="2015-09" db="EMBL/GenBank/DDBJ databases">
        <authorList>
            <consortium name="Pathogen Informatics"/>
        </authorList>
    </citation>
    <scope>NUCLEOTIDE SEQUENCE [LARGE SCALE GENOMIC DNA]</scope>
    <source>
        <strain evidence="3 4">2789STDY5834875</strain>
    </source>
</reference>
<dbReference type="SUPFAM" id="SSF53649">
    <property type="entry name" value="Alkaline phosphatase-like"/>
    <property type="match status" value="1"/>
</dbReference>
<feature type="domain" description="Sulfatase N-terminal" evidence="2">
    <location>
        <begin position="196"/>
        <end position="453"/>
    </location>
</feature>
<feature type="transmembrane region" description="Helical" evidence="1">
    <location>
        <begin position="120"/>
        <end position="142"/>
    </location>
</feature>
<accession>A0A174YUP0</accession>
<sequence length="562" mass="63153">MDKEDGIFMKIMKQKIKLLCPQLIFLIVTFCIFMPSSLFLGNLDEFAVEFTALIPLLIAASLITAAVVILIGLIVPKKICNIYAAVIFGGALAAYVQGNFLNPDFGVLNGRQIQWSQFRVNAIISTVVWIVLIVVPPVIICFKKNIMTNIIKWGSLFLSSIQVVTLVVLIVSSKRSVDYSYVVTKNDEFALSSQGNVVVFIVDTLDNDDAQNYVIDRYSEELKDFTYFDNMIGGGAPTALGVPLMLTGYQYDTTQSLADYRKKAYEEGTLIQDMSDNGYDVKLYTSSEYLNGVNQEAVANTAGGQKYRISDKVQFFKNIYKMSAFYAFPQIIKQYFWFYGDDFAACQAPENNNIIQYELDDSQLYADFKNNGGITVDAGNKTFTLYHMVGAHVPYEMNEQCVDVGETETSLDKQIQGVFRYINEYMQQMKDKGVYDNSTVIITADHGGYGLYERPAVFVKLADTHNDVMQVNSDSVTFKNLYATYGKAALGQNSNYGNTLFDMAGVSQSRYHVAPWDVSKGMYPADEYLKNRDYSVFRIDGDAVNPQISVIKDEQQMKDINN</sequence>
<dbReference type="AlphaFoldDB" id="A0A174YUP0"/>
<dbReference type="RefSeq" id="WP_055216257.1">
    <property type="nucleotide sequence ID" value="NZ_DAWEGX010000025.1"/>
</dbReference>
<gene>
    <name evidence="3" type="ORF">ERS852490_02497</name>
</gene>
<evidence type="ECO:0000256" key="1">
    <source>
        <dbReference type="SAM" id="Phobius"/>
    </source>
</evidence>
<dbReference type="GO" id="GO:0016740">
    <property type="term" value="F:transferase activity"/>
    <property type="evidence" value="ECO:0007669"/>
    <property type="project" value="UniProtKB-KW"/>
</dbReference>
<protein>
    <submittedName>
        <fullName evidence="3">Phosphoglycerol transferase and related proteins, alkaline phosphatase superfamily</fullName>
    </submittedName>
</protein>
<dbReference type="EMBL" id="CZBU01000005">
    <property type="protein sequence ID" value="CUQ78845.1"/>
    <property type="molecule type" value="Genomic_DNA"/>
</dbReference>
<keyword evidence="1" id="KW-0812">Transmembrane</keyword>
<feature type="transmembrane region" description="Helical" evidence="1">
    <location>
        <begin position="154"/>
        <end position="172"/>
    </location>
</feature>
<dbReference type="Proteomes" id="UP000095621">
    <property type="component" value="Unassembled WGS sequence"/>
</dbReference>
<evidence type="ECO:0000313" key="4">
    <source>
        <dbReference type="Proteomes" id="UP000095621"/>
    </source>
</evidence>
<dbReference type="OrthoDB" id="2026867at2"/>
<organism evidence="3 4">
    <name type="scientific">Lachnospira eligens</name>
    <dbReference type="NCBI Taxonomy" id="39485"/>
    <lineage>
        <taxon>Bacteria</taxon>
        <taxon>Bacillati</taxon>
        <taxon>Bacillota</taxon>
        <taxon>Clostridia</taxon>
        <taxon>Lachnospirales</taxon>
        <taxon>Lachnospiraceae</taxon>
        <taxon>Lachnospira</taxon>
    </lineage>
</organism>
<name>A0A174YUP0_9FIRM</name>
<feature type="transmembrane region" description="Helical" evidence="1">
    <location>
        <begin position="82"/>
        <end position="100"/>
    </location>
</feature>
<dbReference type="InterPro" id="IPR000917">
    <property type="entry name" value="Sulfatase_N"/>
</dbReference>
<feature type="transmembrane region" description="Helical" evidence="1">
    <location>
        <begin position="18"/>
        <end position="40"/>
    </location>
</feature>
<evidence type="ECO:0000259" key="2">
    <source>
        <dbReference type="Pfam" id="PF00884"/>
    </source>
</evidence>
<dbReference type="Pfam" id="PF00884">
    <property type="entry name" value="Sulfatase"/>
    <property type="match status" value="1"/>
</dbReference>
<dbReference type="InterPro" id="IPR017850">
    <property type="entry name" value="Alkaline_phosphatase_core_sf"/>
</dbReference>
<evidence type="ECO:0000313" key="3">
    <source>
        <dbReference type="EMBL" id="CUQ78845.1"/>
    </source>
</evidence>
<keyword evidence="1" id="KW-0472">Membrane</keyword>
<keyword evidence="3" id="KW-0808">Transferase</keyword>
<keyword evidence="1" id="KW-1133">Transmembrane helix</keyword>
<proteinExistence type="predicted"/>